<name>A0A6M3LIH4_9ZZZZ</name>
<reference evidence="1" key="1">
    <citation type="submission" date="2020-03" db="EMBL/GenBank/DDBJ databases">
        <title>The deep terrestrial virosphere.</title>
        <authorList>
            <person name="Holmfeldt K."/>
            <person name="Nilsson E."/>
            <person name="Simone D."/>
            <person name="Lopez-Fernandez M."/>
            <person name="Wu X."/>
            <person name="de Brujin I."/>
            <person name="Lundin D."/>
            <person name="Andersson A."/>
            <person name="Bertilsson S."/>
            <person name="Dopson M."/>
        </authorList>
    </citation>
    <scope>NUCLEOTIDE SEQUENCE</scope>
    <source>
        <strain evidence="1">MM415B03904</strain>
    </source>
</reference>
<proteinExistence type="predicted"/>
<protein>
    <submittedName>
        <fullName evidence="1">Uncharacterized protein</fullName>
    </submittedName>
</protein>
<dbReference type="AlphaFoldDB" id="A0A6M3LIH4"/>
<sequence length="100" mass="11655">MSKRLLKNVALLISILAIVFIGYFSTIKNAYLGQKFIFSHWNLTKENKLLIKLPEYGFIYQIQKITALDVVLTLPKEIRRPDINIINGLSYPQKIKLIYE</sequence>
<accession>A0A6M3LIH4</accession>
<dbReference type="EMBL" id="MT143219">
    <property type="protein sequence ID" value="QJA94283.1"/>
    <property type="molecule type" value="Genomic_DNA"/>
</dbReference>
<organism evidence="1">
    <name type="scientific">viral metagenome</name>
    <dbReference type="NCBI Taxonomy" id="1070528"/>
    <lineage>
        <taxon>unclassified sequences</taxon>
        <taxon>metagenomes</taxon>
        <taxon>organismal metagenomes</taxon>
    </lineage>
</organism>
<gene>
    <name evidence="1" type="ORF">MM415B03904_0001</name>
</gene>
<evidence type="ECO:0000313" key="1">
    <source>
        <dbReference type="EMBL" id="QJA94283.1"/>
    </source>
</evidence>